<dbReference type="GO" id="GO:0005525">
    <property type="term" value="F:GTP binding"/>
    <property type="evidence" value="ECO:0007669"/>
    <property type="project" value="InterPro"/>
</dbReference>
<dbReference type="SUPFAM" id="SSF52540">
    <property type="entry name" value="P-loop containing nucleoside triphosphate hydrolases"/>
    <property type="match status" value="1"/>
</dbReference>
<dbReference type="GO" id="GO:0005737">
    <property type="term" value="C:cytoplasm"/>
    <property type="evidence" value="ECO:0007669"/>
    <property type="project" value="TreeGrafter"/>
</dbReference>
<dbReference type="GO" id="GO:0043022">
    <property type="term" value="F:ribosome binding"/>
    <property type="evidence" value="ECO:0007669"/>
    <property type="project" value="TreeGrafter"/>
</dbReference>
<dbReference type="InterPro" id="IPR027417">
    <property type="entry name" value="P-loop_NTPase"/>
</dbReference>
<name>A0A075FLS4_9ARCH</name>
<organism evidence="2">
    <name type="scientific">uncultured marine thaumarchaeote AD1000_21_H05</name>
    <dbReference type="NCBI Taxonomy" id="1455901"/>
    <lineage>
        <taxon>Archaea</taxon>
        <taxon>Nitrososphaerota</taxon>
        <taxon>environmental samples</taxon>
    </lineage>
</organism>
<dbReference type="Gene3D" id="3.40.50.300">
    <property type="entry name" value="P-loop containing nucleotide triphosphate hydrolases"/>
    <property type="match status" value="1"/>
</dbReference>
<dbReference type="PANTHER" id="PTHR10229:SF8">
    <property type="entry name" value="GTPASE HFLX"/>
    <property type="match status" value="1"/>
</dbReference>
<sequence>MTIKQEVALISDTVGFISKLPAYMIEAFKSTLEELLYADMIIVVIDASDHLDELRKKFKTCYTTLNEIGVEVDKMVFALNKSESLDEDEILDIVDLLELNESKKWIDISATTQKNMNKLKEIISNIFQNDISNNKDKVGVKTYGN</sequence>
<dbReference type="PROSITE" id="PS51705">
    <property type="entry name" value="G_HFLX"/>
    <property type="match status" value="1"/>
</dbReference>
<dbReference type="AlphaFoldDB" id="A0A075FLS4"/>
<feature type="domain" description="Hflx-type G" evidence="1">
    <location>
        <begin position="1"/>
        <end position="131"/>
    </location>
</feature>
<dbReference type="InterPro" id="IPR016496">
    <property type="entry name" value="GTPase_HflX"/>
</dbReference>
<gene>
    <name evidence="2" type="primary">hflX</name>
</gene>
<dbReference type="EMBL" id="KF900363">
    <property type="protein sequence ID" value="AIE92349.1"/>
    <property type="molecule type" value="Genomic_DNA"/>
</dbReference>
<evidence type="ECO:0000259" key="1">
    <source>
        <dbReference type="PROSITE" id="PS51705"/>
    </source>
</evidence>
<reference evidence="2" key="1">
    <citation type="journal article" date="2014" name="Genome Biol. Evol.">
        <title>Pangenome evidence for extensive interdomain horizontal transfer affecting lineage core and shell genes in uncultured planktonic thaumarchaeota and euryarchaeota.</title>
        <authorList>
            <person name="Deschamps P."/>
            <person name="Zivanovic Y."/>
            <person name="Moreira D."/>
            <person name="Rodriguez-Valera F."/>
            <person name="Lopez-Garcia P."/>
        </authorList>
    </citation>
    <scope>NUCLEOTIDE SEQUENCE</scope>
</reference>
<dbReference type="PANTHER" id="PTHR10229">
    <property type="entry name" value="GTP-BINDING PROTEIN HFLX"/>
    <property type="match status" value="1"/>
</dbReference>
<proteinExistence type="predicted"/>
<evidence type="ECO:0000313" key="2">
    <source>
        <dbReference type="EMBL" id="AIE92349.1"/>
    </source>
</evidence>
<dbReference type="InterPro" id="IPR030394">
    <property type="entry name" value="G_HFLX_dom"/>
</dbReference>
<accession>A0A075FLS4</accession>
<protein>
    <submittedName>
        <fullName evidence="2">GTP1/OBG protein (HflX)</fullName>
    </submittedName>
</protein>